<reference evidence="1" key="1">
    <citation type="submission" date="2018-04" db="EMBL/GenBank/DDBJ databases">
        <title>Transcriptome of Schizaphis graminum biotype I.</title>
        <authorList>
            <person name="Scully E.D."/>
            <person name="Geib S.M."/>
            <person name="Palmer N.A."/>
            <person name="Koch K."/>
            <person name="Bradshaw J."/>
            <person name="Heng-Moss T."/>
            <person name="Sarath G."/>
        </authorList>
    </citation>
    <scope>NUCLEOTIDE SEQUENCE</scope>
</reference>
<proteinExistence type="predicted"/>
<name>A0A2S2P2A8_SCHGA</name>
<accession>A0A2S2P2A8</accession>
<organism evidence="1">
    <name type="scientific">Schizaphis graminum</name>
    <name type="common">Green bug aphid</name>
    <dbReference type="NCBI Taxonomy" id="13262"/>
    <lineage>
        <taxon>Eukaryota</taxon>
        <taxon>Metazoa</taxon>
        <taxon>Ecdysozoa</taxon>
        <taxon>Arthropoda</taxon>
        <taxon>Hexapoda</taxon>
        <taxon>Insecta</taxon>
        <taxon>Pterygota</taxon>
        <taxon>Neoptera</taxon>
        <taxon>Paraneoptera</taxon>
        <taxon>Hemiptera</taxon>
        <taxon>Sternorrhyncha</taxon>
        <taxon>Aphidomorpha</taxon>
        <taxon>Aphidoidea</taxon>
        <taxon>Aphididae</taxon>
        <taxon>Aphidini</taxon>
        <taxon>Schizaphis</taxon>
    </lineage>
</organism>
<protein>
    <submittedName>
        <fullName evidence="1">Uncharacterized protein</fullName>
    </submittedName>
</protein>
<sequence length="183" mass="21106">MTRRSSRRFLCVYNNNNNNIVLFGLKTFSYSECAEFRMTRTYGRRGPGGVRAARALTAATRAYRSRAIRRRSGANAPSRFVRARYYRAATSVTIVRDDFDRPSRTMGNWVVAVCWPHWRVRRSAAEGTSCRPESWSAEFYQNIRHKKSINFAAHPPTDSRTIIAYLHSPPPPSCDSFSLYVRR</sequence>
<dbReference type="EMBL" id="GGMR01010427">
    <property type="protein sequence ID" value="MBY23046.1"/>
    <property type="molecule type" value="Transcribed_RNA"/>
</dbReference>
<evidence type="ECO:0000313" key="1">
    <source>
        <dbReference type="EMBL" id="MBY23046.1"/>
    </source>
</evidence>
<dbReference type="AlphaFoldDB" id="A0A2S2P2A8"/>
<gene>
    <name evidence="1" type="ORF">g.134851</name>
</gene>